<evidence type="ECO:0000313" key="2">
    <source>
        <dbReference type="EMBL" id="KAL3713987.1"/>
    </source>
</evidence>
<feature type="region of interest" description="Disordered" evidence="1">
    <location>
        <begin position="25"/>
        <end position="58"/>
    </location>
</feature>
<keyword evidence="3" id="KW-1185">Reference proteome</keyword>
<accession>A0ABD3IJY2</accession>
<proteinExistence type="predicted"/>
<feature type="region of interest" description="Disordered" evidence="1">
    <location>
        <begin position="77"/>
        <end position="104"/>
    </location>
</feature>
<dbReference type="PANTHER" id="PTHR35122:SF2">
    <property type="entry name" value="OS04G0598000 PROTEIN"/>
    <property type="match status" value="1"/>
</dbReference>
<feature type="compositionally biased region" description="Acidic residues" evidence="1">
    <location>
        <begin position="93"/>
        <end position="104"/>
    </location>
</feature>
<evidence type="ECO:0000256" key="1">
    <source>
        <dbReference type="SAM" id="MobiDB-lite"/>
    </source>
</evidence>
<dbReference type="Proteomes" id="UP001634007">
    <property type="component" value="Unassembled WGS sequence"/>
</dbReference>
<protein>
    <recommendedName>
        <fullName evidence="4">Late embryogenesis abundant protein</fullName>
    </recommendedName>
</protein>
<dbReference type="InterPro" id="IPR039291">
    <property type="entry name" value="At5g17165-like"/>
</dbReference>
<reference evidence="2 3" key="1">
    <citation type="submission" date="2024-11" db="EMBL/GenBank/DDBJ databases">
        <title>Chromosome-level genome assembly of Eucalyptus globulus Labill. provides insights into its genome evolution.</title>
        <authorList>
            <person name="Li X."/>
        </authorList>
    </citation>
    <scope>NUCLEOTIDE SEQUENCE [LARGE SCALE GENOMIC DNA]</scope>
    <source>
        <strain evidence="2">CL2024</strain>
        <tissue evidence="2">Fresh tender leaves</tissue>
    </source>
</reference>
<sequence>MAAVARSIGKRVAPQAPIWSWASVAHSRRNGHSSAPEKNPEDVATVYEKNPDDPVPQNVVPDEVIQIQSEEYWVPHPQTGVFVPPSDCNASEDVPEPEPEESVLEQEAWYRPTGIQDLEKPISLEVEVSETSETATREVAE</sequence>
<name>A0ABD3IJY2_EUCGL</name>
<dbReference type="PANTHER" id="PTHR35122">
    <property type="entry name" value="OSJNBA0093F12.14 PROTEIN"/>
    <property type="match status" value="1"/>
</dbReference>
<comment type="caution">
    <text evidence="2">The sequence shown here is derived from an EMBL/GenBank/DDBJ whole genome shotgun (WGS) entry which is preliminary data.</text>
</comment>
<evidence type="ECO:0000313" key="3">
    <source>
        <dbReference type="Proteomes" id="UP001634007"/>
    </source>
</evidence>
<organism evidence="2 3">
    <name type="scientific">Eucalyptus globulus</name>
    <name type="common">Tasmanian blue gum</name>
    <dbReference type="NCBI Taxonomy" id="34317"/>
    <lineage>
        <taxon>Eukaryota</taxon>
        <taxon>Viridiplantae</taxon>
        <taxon>Streptophyta</taxon>
        <taxon>Embryophyta</taxon>
        <taxon>Tracheophyta</taxon>
        <taxon>Spermatophyta</taxon>
        <taxon>Magnoliopsida</taxon>
        <taxon>eudicotyledons</taxon>
        <taxon>Gunneridae</taxon>
        <taxon>Pentapetalae</taxon>
        <taxon>rosids</taxon>
        <taxon>malvids</taxon>
        <taxon>Myrtales</taxon>
        <taxon>Myrtaceae</taxon>
        <taxon>Myrtoideae</taxon>
        <taxon>Eucalypteae</taxon>
        <taxon>Eucalyptus</taxon>
    </lineage>
</organism>
<evidence type="ECO:0008006" key="4">
    <source>
        <dbReference type="Google" id="ProtNLM"/>
    </source>
</evidence>
<dbReference type="EMBL" id="JBJKBG010000011">
    <property type="protein sequence ID" value="KAL3713987.1"/>
    <property type="molecule type" value="Genomic_DNA"/>
</dbReference>
<dbReference type="Pfam" id="PF22272">
    <property type="entry name" value="LEA_3b"/>
    <property type="match status" value="1"/>
</dbReference>
<gene>
    <name evidence="2" type="ORF">ACJRO7_006013</name>
</gene>
<dbReference type="AlphaFoldDB" id="A0ABD3IJY2"/>